<proteinExistence type="predicted"/>
<reference evidence="3 4" key="1">
    <citation type="submission" date="2020-04" db="EMBL/GenBank/DDBJ databases">
        <title>Flammeovirga sp. SR4, a novel species isolated from seawater.</title>
        <authorList>
            <person name="Wang X."/>
        </authorList>
    </citation>
    <scope>NUCLEOTIDE SEQUENCE [LARGE SCALE GENOMIC DNA]</scope>
    <source>
        <strain evidence="3 4">ATCC 23126</strain>
    </source>
</reference>
<comment type="subunit">
    <text evidence="1">Homodimer.</text>
</comment>
<dbReference type="InterPro" id="IPR013097">
    <property type="entry name" value="Dabb"/>
</dbReference>
<dbReference type="PANTHER" id="PTHR33178">
    <property type="match status" value="1"/>
</dbReference>
<dbReference type="PROSITE" id="PS51502">
    <property type="entry name" value="S_R_A_B_BARREL"/>
    <property type="match status" value="1"/>
</dbReference>
<dbReference type="AlphaFoldDB" id="A0A7X9RXM1"/>
<dbReference type="EMBL" id="JABANE010000068">
    <property type="protein sequence ID" value="NME70605.1"/>
    <property type="molecule type" value="Genomic_DNA"/>
</dbReference>
<dbReference type="PANTHER" id="PTHR33178:SF10">
    <property type="entry name" value="STRESS-RESPONSE A_B BARREL DOMAIN-CONTAINING PROTEIN"/>
    <property type="match status" value="1"/>
</dbReference>
<dbReference type="RefSeq" id="WP_169658837.1">
    <property type="nucleotide sequence ID" value="NZ_JABANE010000068.1"/>
</dbReference>
<dbReference type="SMART" id="SM00886">
    <property type="entry name" value="Dabb"/>
    <property type="match status" value="1"/>
</dbReference>
<feature type="domain" description="Stress-response A/B barrel" evidence="2">
    <location>
        <begin position="2"/>
        <end position="95"/>
    </location>
</feature>
<dbReference type="Gene3D" id="3.30.70.100">
    <property type="match status" value="1"/>
</dbReference>
<dbReference type="InterPro" id="IPR011008">
    <property type="entry name" value="Dimeric_a/b-barrel"/>
</dbReference>
<protein>
    <submittedName>
        <fullName evidence="3">Dabb family protein</fullName>
    </submittedName>
</protein>
<dbReference type="InterPro" id="IPR044662">
    <property type="entry name" value="HS1/DABB1-like"/>
</dbReference>
<evidence type="ECO:0000313" key="4">
    <source>
        <dbReference type="Proteomes" id="UP000576082"/>
    </source>
</evidence>
<keyword evidence="4" id="KW-1185">Reference proteome</keyword>
<gene>
    <name evidence="3" type="ORF">HHU12_21695</name>
</gene>
<dbReference type="Pfam" id="PF07876">
    <property type="entry name" value="Dabb"/>
    <property type="match status" value="1"/>
</dbReference>
<evidence type="ECO:0000313" key="3">
    <source>
        <dbReference type="EMBL" id="NME70605.1"/>
    </source>
</evidence>
<name>A0A7X9RXM1_9BACT</name>
<evidence type="ECO:0000256" key="1">
    <source>
        <dbReference type="ARBA" id="ARBA00011738"/>
    </source>
</evidence>
<comment type="caution">
    <text evidence="3">The sequence shown here is derived from an EMBL/GenBank/DDBJ whole genome shotgun (WGS) entry which is preliminary data.</text>
</comment>
<sequence>MINHTVLFKLKEETTATQKQELIDALQALGEKIDELKEIQVKENFSDRSKGFDVVLYSIFDSKEDLESYQVHPAHVKVVGENVKPILEDILVADIEY</sequence>
<dbReference type="SUPFAM" id="SSF54909">
    <property type="entry name" value="Dimeric alpha+beta barrel"/>
    <property type="match status" value="1"/>
</dbReference>
<accession>A0A7X9RXM1</accession>
<dbReference type="Proteomes" id="UP000576082">
    <property type="component" value="Unassembled WGS sequence"/>
</dbReference>
<evidence type="ECO:0000259" key="2">
    <source>
        <dbReference type="PROSITE" id="PS51502"/>
    </source>
</evidence>
<organism evidence="3 4">
    <name type="scientific">Flammeovirga aprica JL-4</name>
    <dbReference type="NCBI Taxonomy" id="694437"/>
    <lineage>
        <taxon>Bacteria</taxon>
        <taxon>Pseudomonadati</taxon>
        <taxon>Bacteroidota</taxon>
        <taxon>Cytophagia</taxon>
        <taxon>Cytophagales</taxon>
        <taxon>Flammeovirgaceae</taxon>
        <taxon>Flammeovirga</taxon>
    </lineage>
</organism>